<dbReference type="AlphaFoldDB" id="A0A916JJQ2"/>
<dbReference type="KEGG" id="ptan:CRYO30217_00591"/>
<evidence type="ECO:0000259" key="2">
    <source>
        <dbReference type="Pfam" id="PF13439"/>
    </source>
</evidence>
<protein>
    <submittedName>
        <fullName evidence="3">D-inositol-3-phosphate glycosyltransferase</fullName>
        <ecNumber evidence="3">2.4.1.250</ecNumber>
    </submittedName>
</protein>
<dbReference type="InterPro" id="IPR028098">
    <property type="entry name" value="Glyco_trans_4-like_N"/>
</dbReference>
<evidence type="ECO:0000313" key="3">
    <source>
        <dbReference type="EMBL" id="CAG5078153.1"/>
    </source>
</evidence>
<dbReference type="PANTHER" id="PTHR45947">
    <property type="entry name" value="SULFOQUINOVOSYL TRANSFERASE SQD2"/>
    <property type="match status" value="1"/>
</dbReference>
<dbReference type="PANTHER" id="PTHR45947:SF3">
    <property type="entry name" value="SULFOQUINOVOSYL TRANSFERASE SQD2"/>
    <property type="match status" value="1"/>
</dbReference>
<sequence>MPKILRIINRFNIGGPTYNAAYLTKFLSDDFETLLVGGQKDETEDSSEFILNSLGLEPMIIEEMKREVDLKQDRIAYKKIKELIGDYKPDIVHTHASKAGAIGRLAAHKMKVPQIYHTFHGHVFHSYFGKAKTAVYKNIERNLAKKSTRIIAISDIQKHELSTIHKICSPDKITVVPLGFDLERFHTDIEEKRARFRQEWKIKDNEIAIGIVGRLVPIKNHKMFLEAAKMVTDQTNKTVKFVIVGDGELRNELEEYVGELGLNNVVFTSWQKDVDIVNAGLDIIALTSKNEGTPVSLIEAQASQKPIVSTSVGGIENIVIPNETALLSPSEDVTAFSRNLLQLVENKSMRDAFASGGSHVLSNFHYKRLCADFEKIYLNDYKDTL</sequence>
<dbReference type="Gene3D" id="3.40.50.2000">
    <property type="entry name" value="Glycogen Phosphorylase B"/>
    <property type="match status" value="2"/>
</dbReference>
<gene>
    <name evidence="3" type="primary">mshA_3</name>
    <name evidence="3" type="ORF">CRYO30217_00591</name>
</gene>
<dbReference type="InterPro" id="IPR050194">
    <property type="entry name" value="Glycosyltransferase_grp1"/>
</dbReference>
<dbReference type="Proteomes" id="UP000683507">
    <property type="component" value="Chromosome"/>
</dbReference>
<dbReference type="GO" id="GO:0102710">
    <property type="term" value="F:D-inositol-3-phosphate glycosyltransferase activity"/>
    <property type="evidence" value="ECO:0007669"/>
    <property type="project" value="UniProtKB-EC"/>
</dbReference>
<accession>A0A916JJQ2</accession>
<keyword evidence="3" id="KW-0328">Glycosyltransferase</keyword>
<evidence type="ECO:0000313" key="4">
    <source>
        <dbReference type="Proteomes" id="UP000683507"/>
    </source>
</evidence>
<dbReference type="Pfam" id="PF13439">
    <property type="entry name" value="Glyco_transf_4"/>
    <property type="match status" value="1"/>
</dbReference>
<feature type="domain" description="Glycosyltransferase subfamily 4-like N-terminal" evidence="2">
    <location>
        <begin position="70"/>
        <end position="184"/>
    </location>
</feature>
<dbReference type="Pfam" id="PF00534">
    <property type="entry name" value="Glycos_transf_1"/>
    <property type="match status" value="1"/>
</dbReference>
<dbReference type="InterPro" id="IPR001296">
    <property type="entry name" value="Glyco_trans_1"/>
</dbReference>
<name>A0A916JJQ2_9FLAO</name>
<keyword evidence="3" id="KW-0808">Transferase</keyword>
<keyword evidence="4" id="KW-1185">Reference proteome</keyword>
<proteinExistence type="predicted"/>
<feature type="domain" description="Glycosyl transferase family 1" evidence="1">
    <location>
        <begin position="193"/>
        <end position="355"/>
    </location>
</feature>
<dbReference type="SUPFAM" id="SSF53756">
    <property type="entry name" value="UDP-Glycosyltransferase/glycogen phosphorylase"/>
    <property type="match status" value="1"/>
</dbReference>
<organism evidence="3 4">
    <name type="scientific">Parvicella tangerina</name>
    <dbReference type="NCBI Taxonomy" id="2829795"/>
    <lineage>
        <taxon>Bacteria</taxon>
        <taxon>Pseudomonadati</taxon>
        <taxon>Bacteroidota</taxon>
        <taxon>Flavobacteriia</taxon>
        <taxon>Flavobacteriales</taxon>
        <taxon>Parvicellaceae</taxon>
        <taxon>Parvicella</taxon>
    </lineage>
</organism>
<evidence type="ECO:0000259" key="1">
    <source>
        <dbReference type="Pfam" id="PF00534"/>
    </source>
</evidence>
<dbReference type="EC" id="2.4.1.250" evidence="3"/>
<dbReference type="RefSeq" id="WP_258540822.1">
    <property type="nucleotide sequence ID" value="NZ_OU015584.1"/>
</dbReference>
<reference evidence="3" key="1">
    <citation type="submission" date="2021-04" db="EMBL/GenBank/DDBJ databases">
        <authorList>
            <person name="Rodrigo-Torres L."/>
            <person name="Arahal R. D."/>
            <person name="Lucena T."/>
        </authorList>
    </citation>
    <scope>NUCLEOTIDE SEQUENCE</scope>
    <source>
        <strain evidence="3">AS29M-1</strain>
    </source>
</reference>
<dbReference type="EMBL" id="OU015584">
    <property type="protein sequence ID" value="CAG5078153.1"/>
    <property type="molecule type" value="Genomic_DNA"/>
</dbReference>